<name>A0A0L8TPQ0_VIBPH</name>
<dbReference type="AlphaFoldDB" id="A0A0L8TPQ0"/>
<gene>
    <name evidence="1" type="ORF">CA163_01550</name>
</gene>
<dbReference type="GeneID" id="1190982"/>
<evidence type="ECO:0000313" key="1">
    <source>
        <dbReference type="EMBL" id="OXE34585.1"/>
    </source>
</evidence>
<dbReference type="STRING" id="670.ACZ92_04350"/>
<reference evidence="1 2" key="1">
    <citation type="journal article" date="2017" name="Appl. Environ. Microbiol.">
        <title>Parallel evolution of two clades of a major Atlantic endemic Vibrio parahaemolyticus pathogen lineage by independent acquisition of related pathogenicity islands.</title>
        <authorList>
            <person name="Xu F."/>
            <person name="Gonzalez-Escalona N."/>
            <person name="Drees K.P."/>
            <person name="Sebra R.P."/>
            <person name="Cooper V.S."/>
            <person name="Jones S.H."/>
            <person name="Whistler C.A."/>
        </authorList>
    </citation>
    <scope>NUCLEOTIDE SEQUENCE [LARGE SCALE GENOMIC DNA]</scope>
    <source>
        <strain evidence="1 2">MAVP-3</strain>
    </source>
</reference>
<accession>A0A0L8TPQ0</accession>
<dbReference type="EMBL" id="NIXT01000036">
    <property type="protein sequence ID" value="OXE34585.1"/>
    <property type="molecule type" value="Genomic_DNA"/>
</dbReference>
<dbReference type="RefSeq" id="WP_005481536.1">
    <property type="nucleotide sequence ID" value="NZ_CANUHV010000014.1"/>
</dbReference>
<evidence type="ECO:0000313" key="2">
    <source>
        <dbReference type="Proteomes" id="UP000214596"/>
    </source>
</evidence>
<proteinExistence type="predicted"/>
<dbReference type="OrthoDB" id="9128325at2"/>
<dbReference type="Proteomes" id="UP000214596">
    <property type="component" value="Unassembled WGS sequence"/>
</dbReference>
<sequence>MTFRQEYNGCKSFVCPNCGVPDLSLYSRSNRLGYDAWHCPECGAYPPVLINEPILALAHQLQQQTFELKLLPHCECRLPAWQRYGRTAVGSPRVKCRCCQKTATLPNPIKESRTLQPLLDALLAEVSPKDLQYKLGLNHRRFSQSLERLASMLDTFSRLYERHLSFSNIQTRSFVQVARSGFRHHGREQRAAHIWTLCSADAQTGYVLLLSDNAWFPQTEMSEHVIPQPLWEQSRYQLTQQEEMPNESDIFLQAQRTYDKILSRSQFDQLAYCDGSHAKSKEVLLTRPVFAAHAHMQNLAKYFANKVPKRFVLEHESFLRGAAITAFTSAIKRGTTQLYYCHIGQSEENLSLNHAKQKMSWWDETWRRGNIQNQYGSWQVGMGWLTQKSARPSESIDELIPAHPNWNSEFWNRYTQWLPPSYAAHLSLQRIKQWQAIYRFLYNYSAMQSPPKVGVDEIDLSRVDSIAESINRSVNAPVHL</sequence>
<organism evidence="1 2">
    <name type="scientific">Vibrio parahaemolyticus</name>
    <dbReference type="NCBI Taxonomy" id="670"/>
    <lineage>
        <taxon>Bacteria</taxon>
        <taxon>Pseudomonadati</taxon>
        <taxon>Pseudomonadota</taxon>
        <taxon>Gammaproteobacteria</taxon>
        <taxon>Vibrionales</taxon>
        <taxon>Vibrionaceae</taxon>
        <taxon>Vibrio</taxon>
    </lineage>
</organism>
<dbReference type="OMA" id="SINIQHY"/>
<protein>
    <submittedName>
        <fullName evidence="1">Uncharacterized protein</fullName>
    </submittedName>
</protein>
<comment type="caution">
    <text evidence="1">The sequence shown here is derived from an EMBL/GenBank/DDBJ whole genome shotgun (WGS) entry which is preliminary data.</text>
</comment>